<reference evidence="11 12" key="1">
    <citation type="submission" date="2019-05" db="EMBL/GenBank/DDBJ databases">
        <authorList>
            <person name="Pankratov T."/>
            <person name="Grouzdev D."/>
        </authorList>
    </citation>
    <scope>NUCLEOTIDE SEQUENCE [LARGE SCALE GENOMIC DNA]</scope>
    <source>
        <strain evidence="11 12">KEBCLARHB70R</strain>
    </source>
</reference>
<evidence type="ECO:0000259" key="10">
    <source>
        <dbReference type="Pfam" id="PF02463"/>
    </source>
</evidence>
<comment type="subcellular location">
    <subcellularLocation>
        <location evidence="1 9">Cytoplasm</location>
    </subcellularLocation>
</comment>
<keyword evidence="9" id="KW-0742">SOS response</keyword>
<dbReference type="Gene3D" id="1.20.1050.90">
    <property type="entry name" value="RecF/RecN/SMC, N-terminal domain"/>
    <property type="match status" value="1"/>
</dbReference>
<dbReference type="SUPFAM" id="SSF52540">
    <property type="entry name" value="P-loop containing nucleoside triphosphate hydrolases"/>
    <property type="match status" value="1"/>
</dbReference>
<organism evidence="11 12">
    <name type="scientific">Lichenicoccus roseus</name>
    <dbReference type="NCBI Taxonomy" id="2683649"/>
    <lineage>
        <taxon>Bacteria</taxon>
        <taxon>Pseudomonadati</taxon>
        <taxon>Pseudomonadota</taxon>
        <taxon>Alphaproteobacteria</taxon>
        <taxon>Acetobacterales</taxon>
        <taxon>Acetobacteraceae</taxon>
        <taxon>Lichenicoccus</taxon>
    </lineage>
</organism>
<dbReference type="OrthoDB" id="9803889at2"/>
<dbReference type="GO" id="GO:0003697">
    <property type="term" value="F:single-stranded DNA binding"/>
    <property type="evidence" value="ECO:0007669"/>
    <property type="project" value="UniProtKB-UniRule"/>
</dbReference>
<dbReference type="Proteomes" id="UP000305654">
    <property type="component" value="Unassembled WGS sequence"/>
</dbReference>
<dbReference type="InterPro" id="IPR003395">
    <property type="entry name" value="RecF/RecN/SMC_N"/>
</dbReference>
<keyword evidence="8 9" id="KW-0238">DNA-binding</keyword>
<evidence type="ECO:0000256" key="5">
    <source>
        <dbReference type="ARBA" id="ARBA00022705"/>
    </source>
</evidence>
<comment type="similarity">
    <text evidence="2 9">Belongs to the RecF family.</text>
</comment>
<dbReference type="RefSeq" id="WP_138324204.1">
    <property type="nucleotide sequence ID" value="NZ_VCDI01000001.1"/>
</dbReference>
<dbReference type="HAMAP" id="MF_00365">
    <property type="entry name" value="RecF"/>
    <property type="match status" value="1"/>
</dbReference>
<evidence type="ECO:0000256" key="2">
    <source>
        <dbReference type="ARBA" id="ARBA00008016"/>
    </source>
</evidence>
<dbReference type="Gene3D" id="3.40.50.300">
    <property type="entry name" value="P-loop containing nucleotide triphosphate hydrolases"/>
    <property type="match status" value="1"/>
</dbReference>
<dbReference type="PROSITE" id="PS00617">
    <property type="entry name" value="RECF_1"/>
    <property type="match status" value="1"/>
</dbReference>
<dbReference type="Pfam" id="PF02463">
    <property type="entry name" value="SMC_N"/>
    <property type="match status" value="1"/>
</dbReference>
<keyword evidence="7 9" id="KW-0067">ATP-binding</keyword>
<dbReference type="InterPro" id="IPR018078">
    <property type="entry name" value="DNA-binding_RecF_CS"/>
</dbReference>
<evidence type="ECO:0000256" key="1">
    <source>
        <dbReference type="ARBA" id="ARBA00004496"/>
    </source>
</evidence>
<evidence type="ECO:0000256" key="6">
    <source>
        <dbReference type="ARBA" id="ARBA00022741"/>
    </source>
</evidence>
<dbReference type="GO" id="GO:0006302">
    <property type="term" value="P:double-strand break repair"/>
    <property type="evidence" value="ECO:0007669"/>
    <property type="project" value="TreeGrafter"/>
</dbReference>
<dbReference type="GO" id="GO:0009432">
    <property type="term" value="P:SOS response"/>
    <property type="evidence" value="ECO:0007669"/>
    <property type="project" value="UniProtKB-UniRule"/>
</dbReference>
<dbReference type="NCBIfam" id="TIGR00611">
    <property type="entry name" value="recf"/>
    <property type="match status" value="1"/>
</dbReference>
<keyword evidence="9" id="KW-0227">DNA damage</keyword>
<evidence type="ECO:0000256" key="7">
    <source>
        <dbReference type="ARBA" id="ARBA00022840"/>
    </source>
</evidence>
<evidence type="ECO:0000313" key="11">
    <source>
        <dbReference type="EMBL" id="TLU73951.1"/>
    </source>
</evidence>
<feature type="domain" description="RecF/RecN/SMC N-terminal" evidence="10">
    <location>
        <begin position="4"/>
        <end position="349"/>
    </location>
</feature>
<comment type="caution">
    <text evidence="11">The sequence shown here is derived from an EMBL/GenBank/DDBJ whole genome shotgun (WGS) entry which is preliminary data.</text>
</comment>
<evidence type="ECO:0000256" key="9">
    <source>
        <dbReference type="HAMAP-Rule" id="MF_00365"/>
    </source>
</evidence>
<dbReference type="GO" id="GO:0000731">
    <property type="term" value="P:DNA synthesis involved in DNA repair"/>
    <property type="evidence" value="ECO:0007669"/>
    <property type="project" value="TreeGrafter"/>
</dbReference>
<protein>
    <recommendedName>
        <fullName evidence="3 9">DNA replication and repair protein RecF</fullName>
    </recommendedName>
</protein>
<dbReference type="InterPro" id="IPR027417">
    <property type="entry name" value="P-loop_NTPase"/>
</dbReference>
<evidence type="ECO:0000313" key="12">
    <source>
        <dbReference type="Proteomes" id="UP000305654"/>
    </source>
</evidence>
<dbReference type="GO" id="GO:0006260">
    <property type="term" value="P:DNA replication"/>
    <property type="evidence" value="ECO:0007669"/>
    <property type="project" value="UniProtKB-UniRule"/>
</dbReference>
<keyword evidence="5 9" id="KW-0235">DNA replication</keyword>
<dbReference type="InterPro" id="IPR001238">
    <property type="entry name" value="DNA-binding_RecF"/>
</dbReference>
<evidence type="ECO:0000256" key="8">
    <source>
        <dbReference type="ARBA" id="ARBA00023125"/>
    </source>
</evidence>
<comment type="function">
    <text evidence="9">The RecF protein is involved in DNA metabolism; it is required for DNA replication and normal SOS inducibility. RecF binds preferentially to single-stranded, linear DNA. It also seems to bind ATP.</text>
</comment>
<feature type="binding site" evidence="9">
    <location>
        <begin position="36"/>
        <end position="43"/>
    </location>
    <ligand>
        <name>ATP</name>
        <dbReference type="ChEBI" id="CHEBI:30616"/>
    </ligand>
</feature>
<evidence type="ECO:0000256" key="3">
    <source>
        <dbReference type="ARBA" id="ARBA00020170"/>
    </source>
</evidence>
<name>A0A5R9JE92_9PROT</name>
<evidence type="ECO:0000256" key="4">
    <source>
        <dbReference type="ARBA" id="ARBA00022490"/>
    </source>
</evidence>
<dbReference type="PANTHER" id="PTHR32182">
    <property type="entry name" value="DNA REPLICATION AND REPAIR PROTEIN RECF"/>
    <property type="match status" value="1"/>
</dbReference>
<gene>
    <name evidence="9 11" type="primary">recF</name>
    <name evidence="11" type="ORF">FE263_01660</name>
</gene>
<accession>A0A5R9JE92</accession>
<proteinExistence type="inferred from homology"/>
<keyword evidence="6 9" id="KW-0547">Nucleotide-binding</keyword>
<dbReference type="GO" id="GO:0005737">
    <property type="term" value="C:cytoplasm"/>
    <property type="evidence" value="ECO:0007669"/>
    <property type="project" value="UniProtKB-SubCell"/>
</dbReference>
<dbReference type="GO" id="GO:0005524">
    <property type="term" value="F:ATP binding"/>
    <property type="evidence" value="ECO:0007669"/>
    <property type="project" value="UniProtKB-UniRule"/>
</dbReference>
<dbReference type="AlphaFoldDB" id="A0A5R9JE92"/>
<keyword evidence="12" id="KW-1185">Reference proteome</keyword>
<keyword evidence="4 9" id="KW-0963">Cytoplasm</keyword>
<dbReference type="PANTHER" id="PTHR32182:SF0">
    <property type="entry name" value="DNA REPLICATION AND REPAIR PROTEIN RECF"/>
    <property type="match status" value="1"/>
</dbReference>
<sequence>MLSLSRLTLTDYRNYQQLVWRPDQAGTDGRVSVLTGANGSGKTNLLEALSMLVPGRGLRGARLADVQRLGAAGWAVAARLAQDGEAFEIGTGLTTEAGVAGGATVGASSGGRRVFRLDGEPARNRAAVAERLCAVWLTPQMDRLFIEGPSGRRRFLDRLVLALEPEHAREVAAHDEAMQGRNRLLQNPRTDPAWLAAQESSMARHAVAVCAARRSLVGRLNGAPQDAPETGFPAATLELACEITTQLMAHPALVVEDWLRDQLGRRRASDAAAGGASLGGHRADLLLSDRATARPASLGSTGQQKALLIGILLAHAALIAEVRGEAPLLLLDEPLVHLDTTRREALFAALLRLPAPALLTGTDPEPFAPLRGQAGFWRAGEGKLRPDSAFGSEYPGPPAAERV</sequence>
<dbReference type="InterPro" id="IPR042174">
    <property type="entry name" value="RecF_2"/>
</dbReference>
<keyword evidence="9" id="KW-0234">DNA repair</keyword>
<dbReference type="EMBL" id="VCDI01000001">
    <property type="protein sequence ID" value="TLU73951.1"/>
    <property type="molecule type" value="Genomic_DNA"/>
</dbReference>